<organism evidence="2 3">
    <name type="scientific">Moritella marina ATCC 15381</name>
    <dbReference type="NCBI Taxonomy" id="1202962"/>
    <lineage>
        <taxon>Bacteria</taxon>
        <taxon>Pseudomonadati</taxon>
        <taxon>Pseudomonadota</taxon>
        <taxon>Gammaproteobacteria</taxon>
        <taxon>Alteromonadales</taxon>
        <taxon>Moritellaceae</taxon>
        <taxon>Moritella</taxon>
    </lineage>
</organism>
<keyword evidence="3" id="KW-1185">Reference proteome</keyword>
<sequence>MKFLYLVLLITLPSQAAEDANIELLNNHITVEVTSHNTTNFDESKIWGILDNAGADAARTAGKGHPLSDKLNNEINYQINLSALTKALKTKNTPAAKTLLSSNPQWRSCQRIQWLWLSLQNEIATGYGPKAQQEYRYIQQNCPVHALSTTQKVMAWTSNSAWPNILTEYKKSTGYDAQSYAKLSYQVQLATLSNNPNNKNTVAKTVTLKKDSKGAELLAWQYLNEKNYTASLSWFNQASQWAGKNSQKLIEGKLLSLSGLERHQEFDQLQKQWIKKYPTLTQLAANPQADALTKTCQSQPTNCLMLLSEINELTPQQHILAGWQWYKLQRPLTAKRSFEHALKALSEDTDDYQQAKYGYSLALNKAGFKQYSQQLASKLTYQTHQVAASKQTMSEHVSAAFEKKNYQYVIDNAALYEKKFGPDVWLTEIKGWSYHNQKKSTKAIETFQSLANAYPYETKFKDALKVAKCARSKLSSSCN</sequence>
<accession>A0A5J6WHY5</accession>
<evidence type="ECO:0008006" key="4">
    <source>
        <dbReference type="Google" id="ProtNLM"/>
    </source>
</evidence>
<gene>
    <name evidence="2" type="ORF">FR932_02550</name>
</gene>
<keyword evidence="1" id="KW-0732">Signal</keyword>
<evidence type="ECO:0000313" key="2">
    <source>
        <dbReference type="EMBL" id="QFI36790.1"/>
    </source>
</evidence>
<protein>
    <recommendedName>
        <fullName evidence="4">Tetratricopeptide repeat protein</fullName>
    </recommendedName>
</protein>
<dbReference type="OrthoDB" id="5870895at2"/>
<name>A0A5J6WHY5_MORMI</name>
<evidence type="ECO:0000313" key="3">
    <source>
        <dbReference type="Proteomes" id="UP000327424"/>
    </source>
</evidence>
<dbReference type="AlphaFoldDB" id="A0A5J6WHY5"/>
<proteinExistence type="predicted"/>
<dbReference type="EMBL" id="CP044399">
    <property type="protein sequence ID" value="QFI36790.1"/>
    <property type="molecule type" value="Genomic_DNA"/>
</dbReference>
<feature type="signal peptide" evidence="1">
    <location>
        <begin position="1"/>
        <end position="16"/>
    </location>
</feature>
<feature type="chain" id="PRO_5023942276" description="Tetratricopeptide repeat protein" evidence="1">
    <location>
        <begin position="17"/>
        <end position="479"/>
    </location>
</feature>
<evidence type="ECO:0000256" key="1">
    <source>
        <dbReference type="SAM" id="SignalP"/>
    </source>
</evidence>
<reference evidence="2 3" key="1">
    <citation type="submission" date="2019-09" db="EMBL/GenBank/DDBJ databases">
        <title>Hybrid Assembly of the complete Genome of the Deep-Sea Bacterium Moritella marina from long Nanopore and Illumina reads.</title>
        <authorList>
            <person name="Magin S."/>
            <person name="Georgoulis A."/>
            <person name="Papadimitriou K."/>
            <person name="Iliakis G."/>
            <person name="Vorgias C.E."/>
        </authorList>
    </citation>
    <scope>NUCLEOTIDE SEQUENCE [LARGE SCALE GENOMIC DNA]</scope>
    <source>
        <strain evidence="2 3">MP-1</strain>
    </source>
</reference>
<dbReference type="Proteomes" id="UP000327424">
    <property type="component" value="Chromosome"/>
</dbReference>
<dbReference type="KEGG" id="mmaa:FR932_02550"/>
<dbReference type="RefSeq" id="WP_019441317.1">
    <property type="nucleotide sequence ID" value="NZ_ALOE01000015.1"/>
</dbReference>